<dbReference type="AlphaFoldDB" id="A0A6C0FAX8"/>
<sequence length="257" mass="28940">MTSKAPRYSPRELKQFKTGFKNELTSHGFEVQLMKKTGDPKHKLLRLNQAGDLELVGRRGLSNVFSETRKIPAGFEINAAPFGDTSIIRITDYMGENNWVIATKPEDRDVLLAGLASLNVSSPRSSSEQIRGLSLAKPIHLVEPAKHHRKTLPVFEENMEAPSSSERNRKRQVYLGEEGSTPRATVFFNKNASDMEEFPAYRTTSGTRRSSLKQTSSYGTGKGLYKTKRIKKNKKKNGKNSSQKRAKKRKGKATRKR</sequence>
<accession>A0A6C0FAX8</accession>
<feature type="compositionally biased region" description="Polar residues" evidence="1">
    <location>
        <begin position="202"/>
        <end position="219"/>
    </location>
</feature>
<name>A0A6C0FAX8_9ZZZZ</name>
<protein>
    <submittedName>
        <fullName evidence="2">Uncharacterized protein</fullName>
    </submittedName>
</protein>
<organism evidence="2">
    <name type="scientific">viral metagenome</name>
    <dbReference type="NCBI Taxonomy" id="1070528"/>
    <lineage>
        <taxon>unclassified sequences</taxon>
        <taxon>metagenomes</taxon>
        <taxon>organismal metagenomes</taxon>
    </lineage>
</organism>
<reference evidence="2" key="1">
    <citation type="journal article" date="2020" name="Nature">
        <title>Giant virus diversity and host interactions through global metagenomics.</title>
        <authorList>
            <person name="Schulz F."/>
            <person name="Roux S."/>
            <person name="Paez-Espino D."/>
            <person name="Jungbluth S."/>
            <person name="Walsh D.A."/>
            <person name="Denef V.J."/>
            <person name="McMahon K.D."/>
            <person name="Konstantinidis K.T."/>
            <person name="Eloe-Fadrosh E.A."/>
            <person name="Kyrpides N.C."/>
            <person name="Woyke T."/>
        </authorList>
    </citation>
    <scope>NUCLEOTIDE SEQUENCE</scope>
    <source>
        <strain evidence="2">GVMAG-M-3300009182-46</strain>
    </source>
</reference>
<feature type="region of interest" description="Disordered" evidence="1">
    <location>
        <begin position="156"/>
        <end position="178"/>
    </location>
</feature>
<feature type="compositionally biased region" description="Basic residues" evidence="1">
    <location>
        <begin position="225"/>
        <end position="257"/>
    </location>
</feature>
<evidence type="ECO:0000256" key="1">
    <source>
        <dbReference type="SAM" id="MobiDB-lite"/>
    </source>
</evidence>
<dbReference type="EMBL" id="MN739038">
    <property type="protein sequence ID" value="QHT36325.1"/>
    <property type="molecule type" value="Genomic_DNA"/>
</dbReference>
<proteinExistence type="predicted"/>
<feature type="region of interest" description="Disordered" evidence="1">
    <location>
        <begin position="200"/>
        <end position="257"/>
    </location>
</feature>
<evidence type="ECO:0000313" key="2">
    <source>
        <dbReference type="EMBL" id="QHT36325.1"/>
    </source>
</evidence>